<gene>
    <name evidence="1" type="ORF">NC992_21925</name>
</gene>
<comment type="caution">
    <text evidence="1">The sequence shown here is derived from an EMBL/GenBank/DDBJ whole genome shotgun (WGS) entry which is preliminary data.</text>
</comment>
<evidence type="ECO:0000313" key="2">
    <source>
        <dbReference type="Proteomes" id="UP001482513"/>
    </source>
</evidence>
<sequence>MTHLIKTVMSYPPGHVPSGWDAPEGYVPESSIEDYDLAFAEATPIVGQQFEAYGQQWAIARVQTYQPLNQYETALESFHLAIASLDGSVPAREPWHDGNGPLLVIHATAKGLIANEYGEPRWELVEREDWIAPVEGMVIEAVQHFEAAGIPIPGDYNRVVVAWSVDAIAMPKYSTQEAA</sequence>
<dbReference type="EMBL" id="JAMPKX010000012">
    <property type="protein sequence ID" value="MEP0949553.1"/>
    <property type="molecule type" value="Genomic_DNA"/>
</dbReference>
<protein>
    <submittedName>
        <fullName evidence="1">Uncharacterized protein</fullName>
    </submittedName>
</protein>
<keyword evidence="2" id="KW-1185">Reference proteome</keyword>
<name>A0ABV0KA03_9CYAN</name>
<dbReference type="RefSeq" id="WP_190695174.1">
    <property type="nucleotide sequence ID" value="NZ_JAMPKX010000012.1"/>
</dbReference>
<reference evidence="1 2" key="1">
    <citation type="submission" date="2022-04" db="EMBL/GenBank/DDBJ databases">
        <title>Positive selection, recombination, and allopatry shape intraspecific diversity of widespread and dominant cyanobacteria.</title>
        <authorList>
            <person name="Wei J."/>
            <person name="Shu W."/>
            <person name="Hu C."/>
        </authorList>
    </citation>
    <scope>NUCLEOTIDE SEQUENCE [LARGE SCALE GENOMIC DNA]</scope>
    <source>
        <strain evidence="1 2">DQ-A4</strain>
    </source>
</reference>
<evidence type="ECO:0000313" key="1">
    <source>
        <dbReference type="EMBL" id="MEP0949553.1"/>
    </source>
</evidence>
<proteinExistence type="predicted"/>
<dbReference type="Proteomes" id="UP001482513">
    <property type="component" value="Unassembled WGS sequence"/>
</dbReference>
<organism evidence="1 2">
    <name type="scientific">Leptolyngbya subtilissima DQ-A4</name>
    <dbReference type="NCBI Taxonomy" id="2933933"/>
    <lineage>
        <taxon>Bacteria</taxon>
        <taxon>Bacillati</taxon>
        <taxon>Cyanobacteriota</taxon>
        <taxon>Cyanophyceae</taxon>
        <taxon>Leptolyngbyales</taxon>
        <taxon>Leptolyngbyaceae</taxon>
        <taxon>Leptolyngbya group</taxon>
        <taxon>Leptolyngbya</taxon>
    </lineage>
</organism>
<accession>A0ABV0KA03</accession>